<dbReference type="Proteomes" id="UP000294568">
    <property type="component" value="Segment"/>
</dbReference>
<evidence type="ECO:0000313" key="2">
    <source>
        <dbReference type="EMBL" id="QBP32925.1"/>
    </source>
</evidence>
<keyword evidence="3" id="KW-1185">Reference proteome</keyword>
<feature type="region of interest" description="Disordered" evidence="1">
    <location>
        <begin position="20"/>
        <end position="43"/>
    </location>
</feature>
<accession>A0A482JG58</accession>
<name>A0A482JG58_9CAUD</name>
<reference evidence="2 3" key="1">
    <citation type="submission" date="2019-02" db="EMBL/GenBank/DDBJ databases">
        <title>A cornucopia of Shigella phages from the Cornhusker state.</title>
        <authorList>
            <person name="Doore S.M."/>
            <person name="Schrad J.R."/>
            <person name="Perrett H.R."/>
            <person name="Dover J.A."/>
            <person name="Schrad K.P."/>
            <person name="Dean W.F."/>
            <person name="Parent K.N."/>
        </authorList>
    </citation>
    <scope>NUCLEOTIDE SEQUENCE [LARGE SCALE GENOMIC DNA]</scope>
</reference>
<protein>
    <submittedName>
        <fullName evidence="2">Uncharacterized protein</fullName>
    </submittedName>
</protein>
<feature type="compositionally biased region" description="Basic and acidic residues" evidence="1">
    <location>
        <begin position="20"/>
        <end position="39"/>
    </location>
</feature>
<evidence type="ECO:0000256" key="1">
    <source>
        <dbReference type="SAM" id="MobiDB-lite"/>
    </source>
</evidence>
<evidence type="ECO:0000313" key="3">
    <source>
        <dbReference type="Proteomes" id="UP000294568"/>
    </source>
</evidence>
<sequence>MNLIKILVKLLDKAYHAEARKHQRAADKHAADSQRHHQAAEQLRAQAAAAVGAGVSSARSSELAYNRAKKIQAKAAQVSQFFTV</sequence>
<proteinExistence type="predicted"/>
<dbReference type="EMBL" id="MK562503">
    <property type="protein sequence ID" value="QBP32925.1"/>
    <property type="molecule type" value="Genomic_DNA"/>
</dbReference>
<gene>
    <name evidence="2" type="ORF">HRP29_gp25</name>
</gene>
<organism evidence="2 3">
    <name type="scientific">Shigella phage Buco</name>
    <dbReference type="NCBI Taxonomy" id="2530183"/>
    <lineage>
        <taxon>Viruses</taxon>
        <taxon>Duplodnaviria</taxon>
        <taxon>Heunggongvirae</taxon>
        <taxon>Uroviricota</taxon>
        <taxon>Caudoviricetes</taxon>
        <taxon>Autographivirales</taxon>
        <taxon>Autoscriptoviridae</taxon>
        <taxon>Slopekvirinae</taxon>
        <taxon>Bucovirus</taxon>
        <taxon>Bucovirus buco</taxon>
    </lineage>
</organism>